<reference evidence="2 3" key="2">
    <citation type="submission" date="2018-09" db="EMBL/GenBank/DDBJ databases">
        <title>A high-quality reference genome of wild soybean provides a powerful tool to mine soybean genomes.</title>
        <authorList>
            <person name="Xie M."/>
            <person name="Chung C.Y.L."/>
            <person name="Li M.-W."/>
            <person name="Wong F.-L."/>
            <person name="Chan T.-F."/>
            <person name="Lam H.-M."/>
        </authorList>
    </citation>
    <scope>NUCLEOTIDE SEQUENCE [LARGE SCALE GENOMIC DNA]</scope>
    <source>
        <strain evidence="3">cv. W05</strain>
        <tissue evidence="2">Hypocotyl of etiolated seedlings</tissue>
    </source>
</reference>
<dbReference type="AlphaFoldDB" id="A0A0B2R7P9"/>
<dbReference type="EMBL" id="QZWG01000012">
    <property type="protein sequence ID" value="RZB75672.1"/>
    <property type="molecule type" value="Genomic_DNA"/>
</dbReference>
<sequence length="127" mass="14041">MSSITKAPPSSNDDMSTEESGWTTYFDDFFNNHVVDNNKCSMSLSDGIASSSLVSDAASLVDKKVAHSKQVEEFYVNRNVKSSCLKKRKDAITALIDDSLEDTATSPLNSPKVLYVNQKIDKANRRK</sequence>
<organism evidence="1">
    <name type="scientific">Glycine soja</name>
    <name type="common">Wild soybean</name>
    <dbReference type="NCBI Taxonomy" id="3848"/>
    <lineage>
        <taxon>Eukaryota</taxon>
        <taxon>Viridiplantae</taxon>
        <taxon>Streptophyta</taxon>
        <taxon>Embryophyta</taxon>
        <taxon>Tracheophyta</taxon>
        <taxon>Spermatophyta</taxon>
        <taxon>Magnoliopsida</taxon>
        <taxon>eudicotyledons</taxon>
        <taxon>Gunneridae</taxon>
        <taxon>Pentapetalae</taxon>
        <taxon>rosids</taxon>
        <taxon>fabids</taxon>
        <taxon>Fabales</taxon>
        <taxon>Fabaceae</taxon>
        <taxon>Papilionoideae</taxon>
        <taxon>50 kb inversion clade</taxon>
        <taxon>NPAAA clade</taxon>
        <taxon>indigoferoid/millettioid clade</taxon>
        <taxon>Phaseoleae</taxon>
        <taxon>Glycine</taxon>
        <taxon>Glycine subgen. Soja</taxon>
    </lineage>
</organism>
<reference evidence="1" key="1">
    <citation type="submission" date="2014-07" db="EMBL/GenBank/DDBJ databases">
        <title>Identification of a novel salt tolerance gene in wild soybean by whole-genome sequencing.</title>
        <authorList>
            <person name="Lam H.-M."/>
            <person name="Qi X."/>
            <person name="Li M.-W."/>
            <person name="Liu X."/>
            <person name="Xie M."/>
            <person name="Ni M."/>
            <person name="Xu X."/>
        </authorList>
    </citation>
    <scope>NUCLEOTIDE SEQUENCE [LARGE SCALE GENOMIC DNA]</scope>
    <source>
        <tissue evidence="1">Root</tissue>
    </source>
</reference>
<dbReference type="PANTHER" id="PTHR33974">
    <property type="entry name" value="VASCULAR-RELATED UNKNOWN PROTEIN 1-RELATED"/>
    <property type="match status" value="1"/>
</dbReference>
<dbReference type="Gramene" id="XM_028336589.1">
    <property type="protein sequence ID" value="XP_028192390.1"/>
    <property type="gene ID" value="LOC114378072"/>
</dbReference>
<dbReference type="EMBL" id="KN653038">
    <property type="protein sequence ID" value="KHN27782.1"/>
    <property type="molecule type" value="Genomic_DNA"/>
</dbReference>
<dbReference type="InterPro" id="IPR039280">
    <property type="entry name" value="VUP"/>
</dbReference>
<gene>
    <name evidence="2" type="ORF">D0Y65_034246</name>
    <name evidence="1" type="ORF">glysoja_036008</name>
</gene>
<dbReference type="Proteomes" id="UP000053555">
    <property type="component" value="Unassembled WGS sequence"/>
</dbReference>
<protein>
    <submittedName>
        <fullName evidence="1">Uncharacterized protein</fullName>
    </submittedName>
</protein>
<accession>A0A0B2R7P9</accession>
<dbReference type="Proteomes" id="UP000289340">
    <property type="component" value="Chromosome 12"/>
</dbReference>
<evidence type="ECO:0000313" key="2">
    <source>
        <dbReference type="EMBL" id="RZB75672.1"/>
    </source>
</evidence>
<dbReference type="PANTHER" id="PTHR33974:SF25">
    <property type="entry name" value="SMALL PHOSPHATASE-LIKE PROTEIN 2, PUTATIVE-RELATED"/>
    <property type="match status" value="1"/>
</dbReference>
<proteinExistence type="predicted"/>
<dbReference type="EMBL" id="QZWG01000012">
    <property type="protein sequence ID" value="RZB75673.1"/>
    <property type="molecule type" value="Genomic_DNA"/>
</dbReference>
<name>A0A0B2R7P9_GLYSO</name>
<dbReference type="GO" id="GO:0010089">
    <property type="term" value="P:xylem development"/>
    <property type="evidence" value="ECO:0007669"/>
    <property type="project" value="InterPro"/>
</dbReference>
<evidence type="ECO:0000313" key="1">
    <source>
        <dbReference type="EMBL" id="KHN27782.1"/>
    </source>
</evidence>
<evidence type="ECO:0000313" key="3">
    <source>
        <dbReference type="Proteomes" id="UP000289340"/>
    </source>
</evidence>
<keyword evidence="3" id="KW-1185">Reference proteome</keyword>